<dbReference type="PROSITE" id="PS00108">
    <property type="entry name" value="PROTEIN_KINASE_ST"/>
    <property type="match status" value="1"/>
</dbReference>
<dbReference type="OMA" id="HDNAYYQ"/>
<evidence type="ECO:0000256" key="7">
    <source>
        <dbReference type="ARBA" id="ARBA00022777"/>
    </source>
</evidence>
<dbReference type="InterPro" id="IPR008271">
    <property type="entry name" value="Ser/Thr_kinase_AS"/>
</dbReference>
<evidence type="ECO:0000256" key="2">
    <source>
        <dbReference type="ARBA" id="ARBA00012513"/>
    </source>
</evidence>
<comment type="catalytic activity">
    <reaction evidence="10">
        <text>L-seryl-[protein] + ATP = O-phospho-L-seryl-[protein] + ADP + H(+)</text>
        <dbReference type="Rhea" id="RHEA:17989"/>
        <dbReference type="Rhea" id="RHEA-COMP:9863"/>
        <dbReference type="Rhea" id="RHEA-COMP:11604"/>
        <dbReference type="ChEBI" id="CHEBI:15378"/>
        <dbReference type="ChEBI" id="CHEBI:29999"/>
        <dbReference type="ChEBI" id="CHEBI:30616"/>
        <dbReference type="ChEBI" id="CHEBI:83421"/>
        <dbReference type="ChEBI" id="CHEBI:456216"/>
        <dbReference type="EC" id="2.7.11.1"/>
    </reaction>
</comment>
<dbReference type="PANTHER" id="PTHR22988">
    <property type="entry name" value="MYOTONIC DYSTROPHY S/T KINASE-RELATED"/>
    <property type="match status" value="1"/>
</dbReference>
<dbReference type="AlphaFoldDB" id="A0A8J5XKW9"/>
<evidence type="ECO:0000313" key="16">
    <source>
        <dbReference type="EMBL" id="KAG8464894.1"/>
    </source>
</evidence>
<keyword evidence="3 12" id="KW-0723">Serine/threonine-protein kinase</keyword>
<feature type="compositionally biased region" description="Polar residues" evidence="13">
    <location>
        <begin position="262"/>
        <end position="273"/>
    </location>
</feature>
<evidence type="ECO:0000256" key="5">
    <source>
        <dbReference type="ARBA" id="ARBA00022679"/>
    </source>
</evidence>
<dbReference type="CDD" id="cd21742">
    <property type="entry name" value="MobB_NDR_LATS-like"/>
    <property type="match status" value="1"/>
</dbReference>
<dbReference type="Gene3D" id="3.30.200.20">
    <property type="entry name" value="Phosphorylase Kinase, domain 1"/>
    <property type="match status" value="2"/>
</dbReference>
<evidence type="ECO:0000259" key="14">
    <source>
        <dbReference type="PROSITE" id="PS50011"/>
    </source>
</evidence>
<organism evidence="16 17">
    <name type="scientific">Diacronema lutheri</name>
    <name type="common">Unicellular marine alga</name>
    <name type="synonym">Monochrysis lutheri</name>
    <dbReference type="NCBI Taxonomy" id="2081491"/>
    <lineage>
        <taxon>Eukaryota</taxon>
        <taxon>Haptista</taxon>
        <taxon>Haptophyta</taxon>
        <taxon>Pavlovophyceae</taxon>
        <taxon>Pavlovales</taxon>
        <taxon>Pavlovaceae</taxon>
        <taxon>Diacronema</taxon>
    </lineage>
</organism>
<protein>
    <recommendedName>
        <fullName evidence="2">non-specific serine/threonine protein kinase</fullName>
        <ecNumber evidence="2">2.7.11.1</ecNumber>
    </recommendedName>
</protein>
<feature type="domain" description="AGC-kinase C-terminal" evidence="15">
    <location>
        <begin position="399"/>
        <end position="469"/>
    </location>
</feature>
<dbReference type="InterPro" id="IPR000719">
    <property type="entry name" value="Prot_kinase_dom"/>
</dbReference>
<evidence type="ECO:0000256" key="1">
    <source>
        <dbReference type="ARBA" id="ARBA00009903"/>
    </source>
</evidence>
<feature type="region of interest" description="Disordered" evidence="13">
    <location>
        <begin position="426"/>
        <end position="451"/>
    </location>
</feature>
<dbReference type="PROSITE" id="PS51285">
    <property type="entry name" value="AGC_KINASE_CTER"/>
    <property type="match status" value="1"/>
</dbReference>
<evidence type="ECO:0000259" key="15">
    <source>
        <dbReference type="PROSITE" id="PS51285"/>
    </source>
</evidence>
<dbReference type="InterPro" id="IPR050839">
    <property type="entry name" value="Rho-assoc_Ser/Thr_Kinase"/>
</dbReference>
<keyword evidence="8 11" id="KW-0067">ATP-binding</keyword>
<dbReference type="EC" id="2.7.11.1" evidence="2"/>
<dbReference type="GO" id="GO:0004674">
    <property type="term" value="F:protein serine/threonine kinase activity"/>
    <property type="evidence" value="ECO:0007669"/>
    <property type="project" value="UniProtKB-KW"/>
</dbReference>
<dbReference type="FunFam" id="1.10.510.10:FF:000057">
    <property type="entry name" value="Non-specific serine/threonine protein kinase"/>
    <property type="match status" value="1"/>
</dbReference>
<dbReference type="FunFam" id="3.30.200.20:FF:000192">
    <property type="entry name" value="Serine/threonine-protein kinase cot-1"/>
    <property type="match status" value="1"/>
</dbReference>
<feature type="domain" description="Protein kinase" evidence="14">
    <location>
        <begin position="85"/>
        <end position="398"/>
    </location>
</feature>
<dbReference type="SMART" id="SM00220">
    <property type="entry name" value="S_TKc"/>
    <property type="match status" value="1"/>
</dbReference>
<comment type="caution">
    <text evidence="16">The sequence shown here is derived from an EMBL/GenBank/DDBJ whole genome shotgun (WGS) entry which is preliminary data.</text>
</comment>
<evidence type="ECO:0000256" key="4">
    <source>
        <dbReference type="ARBA" id="ARBA00022553"/>
    </source>
</evidence>
<feature type="binding site" evidence="11">
    <location>
        <position position="114"/>
    </location>
    <ligand>
        <name>ATP</name>
        <dbReference type="ChEBI" id="CHEBI:30616"/>
    </ligand>
</feature>
<name>A0A8J5XKW9_DIALT</name>
<dbReference type="Pfam" id="PF00069">
    <property type="entry name" value="Pkinase"/>
    <property type="match status" value="2"/>
</dbReference>
<keyword evidence="7" id="KW-0418">Kinase</keyword>
<dbReference type="GO" id="GO:0005524">
    <property type="term" value="F:ATP binding"/>
    <property type="evidence" value="ECO:0007669"/>
    <property type="project" value="UniProtKB-UniRule"/>
</dbReference>
<dbReference type="SMART" id="SM00133">
    <property type="entry name" value="S_TK_X"/>
    <property type="match status" value="1"/>
</dbReference>
<dbReference type="Gene3D" id="1.10.510.10">
    <property type="entry name" value="Transferase(Phosphotransferase) domain 1"/>
    <property type="match status" value="2"/>
</dbReference>
<keyword evidence="6 11" id="KW-0547">Nucleotide-binding</keyword>
<sequence>MSGDGTTADMSAEERVKGTKAFLESRYSRVAKGKQEREKRRDMLEAQLEQRELPDDEKSVLLKQQEQRETEFMRMQRQRLSPDDFEQSTIIGRGAFGEVRLCRKHDDQTLFAMKKLRKADMISKGQVTHVRAERDLMAEADDENPWVVKLHYSFQDETYLYLIMDYVPGGDMMSLLMKRDTLSESEARFYIAQTILAVQSIHKLNYIHRDLKPDNLLINLDGSIVLSDFGLVKPLMHYATSRHSSADGSNPPTDRSADGLFHSNTTSASNWDSATRGERMQTWNSNRNSNRRAMAYSTVGTPDYMAPEILLEQEYGQDCDWWSLGVVLYEMLVGYPPFYGDDPIVTCRKILCWRETLHFPPEAAIAAHAESLIRKLLCDRDERLGRYDSAEIQAHPFFDGVEWNELREANAPFVPEIEHDGDTKYFDEFSEEEPPGPPNGRAGAPEPRSRDITFLGYNYRRFKEERTRANGDGITTE</sequence>
<feature type="region of interest" description="Disordered" evidence="13">
    <location>
        <begin position="27"/>
        <end position="56"/>
    </location>
</feature>
<gene>
    <name evidence="16" type="ORF">KFE25_010262</name>
</gene>
<dbReference type="Proteomes" id="UP000751190">
    <property type="component" value="Unassembled WGS sequence"/>
</dbReference>
<comment type="catalytic activity">
    <reaction evidence="9">
        <text>L-threonyl-[protein] + ATP = O-phospho-L-threonyl-[protein] + ADP + H(+)</text>
        <dbReference type="Rhea" id="RHEA:46608"/>
        <dbReference type="Rhea" id="RHEA-COMP:11060"/>
        <dbReference type="Rhea" id="RHEA-COMP:11605"/>
        <dbReference type="ChEBI" id="CHEBI:15378"/>
        <dbReference type="ChEBI" id="CHEBI:30013"/>
        <dbReference type="ChEBI" id="CHEBI:30616"/>
        <dbReference type="ChEBI" id="CHEBI:61977"/>
        <dbReference type="ChEBI" id="CHEBI:456216"/>
        <dbReference type="EC" id="2.7.11.1"/>
    </reaction>
</comment>
<evidence type="ECO:0000256" key="8">
    <source>
        <dbReference type="ARBA" id="ARBA00022840"/>
    </source>
</evidence>
<dbReference type="OrthoDB" id="3638488at2759"/>
<evidence type="ECO:0000256" key="6">
    <source>
        <dbReference type="ARBA" id="ARBA00022741"/>
    </source>
</evidence>
<keyword evidence="17" id="KW-1185">Reference proteome</keyword>
<evidence type="ECO:0000256" key="10">
    <source>
        <dbReference type="ARBA" id="ARBA00048679"/>
    </source>
</evidence>
<dbReference type="PROSITE" id="PS50011">
    <property type="entry name" value="PROTEIN_KINASE_DOM"/>
    <property type="match status" value="1"/>
</dbReference>
<evidence type="ECO:0000256" key="13">
    <source>
        <dbReference type="SAM" id="MobiDB-lite"/>
    </source>
</evidence>
<dbReference type="InterPro" id="IPR059233">
    <property type="entry name" value="MobB_NdrA/B/Cbk1"/>
</dbReference>
<dbReference type="GO" id="GO:0005737">
    <property type="term" value="C:cytoplasm"/>
    <property type="evidence" value="ECO:0007669"/>
    <property type="project" value="UniProtKB-ARBA"/>
</dbReference>
<feature type="compositionally biased region" description="Basic and acidic residues" evidence="13">
    <location>
        <begin position="33"/>
        <end position="56"/>
    </location>
</feature>
<dbReference type="PROSITE" id="PS00107">
    <property type="entry name" value="PROTEIN_KINASE_ATP"/>
    <property type="match status" value="1"/>
</dbReference>
<dbReference type="InterPro" id="IPR011009">
    <property type="entry name" value="Kinase-like_dom_sf"/>
</dbReference>
<evidence type="ECO:0000256" key="3">
    <source>
        <dbReference type="ARBA" id="ARBA00022527"/>
    </source>
</evidence>
<evidence type="ECO:0000313" key="17">
    <source>
        <dbReference type="Proteomes" id="UP000751190"/>
    </source>
</evidence>
<dbReference type="EMBL" id="JAGTXO010000012">
    <property type="protein sequence ID" value="KAG8464894.1"/>
    <property type="molecule type" value="Genomic_DNA"/>
</dbReference>
<proteinExistence type="inferred from homology"/>
<evidence type="ECO:0000256" key="11">
    <source>
        <dbReference type="PROSITE-ProRule" id="PRU10141"/>
    </source>
</evidence>
<evidence type="ECO:0000256" key="12">
    <source>
        <dbReference type="RuleBase" id="RU000304"/>
    </source>
</evidence>
<keyword evidence="5" id="KW-0808">Transferase</keyword>
<dbReference type="InterPro" id="IPR017441">
    <property type="entry name" value="Protein_kinase_ATP_BS"/>
</dbReference>
<feature type="region of interest" description="Disordered" evidence="13">
    <location>
        <begin position="242"/>
        <end position="278"/>
    </location>
</feature>
<dbReference type="FunFam" id="1.10.510.10:FF:000042">
    <property type="entry name" value="Non-specific serine/threonine protein kinase"/>
    <property type="match status" value="1"/>
</dbReference>
<dbReference type="InterPro" id="IPR000961">
    <property type="entry name" value="AGC-kinase_C"/>
</dbReference>
<dbReference type="SUPFAM" id="SSF56112">
    <property type="entry name" value="Protein kinase-like (PK-like)"/>
    <property type="match status" value="1"/>
</dbReference>
<dbReference type="Pfam" id="PF00433">
    <property type="entry name" value="Pkinase_C"/>
    <property type="match status" value="1"/>
</dbReference>
<dbReference type="InterPro" id="IPR017892">
    <property type="entry name" value="Pkinase_C"/>
</dbReference>
<evidence type="ECO:0000256" key="9">
    <source>
        <dbReference type="ARBA" id="ARBA00047899"/>
    </source>
</evidence>
<comment type="similarity">
    <text evidence="1">Belongs to the protein kinase superfamily. AGC Ser/Thr protein kinase family.</text>
</comment>
<keyword evidence="4" id="KW-0597">Phosphoprotein</keyword>
<dbReference type="PANTHER" id="PTHR22988:SF76">
    <property type="entry name" value="CHROMOSOME UNDETERMINED SCAFFOLD_135, WHOLE GENOME SHOTGUN SEQUENCE"/>
    <property type="match status" value="1"/>
</dbReference>
<feature type="compositionally biased region" description="Polar residues" evidence="13">
    <location>
        <begin position="242"/>
        <end position="253"/>
    </location>
</feature>
<reference evidence="16" key="1">
    <citation type="submission" date="2021-05" db="EMBL/GenBank/DDBJ databases">
        <title>The genome of the haptophyte Pavlova lutheri (Diacronema luteri, Pavlovales) - a model for lipid biosynthesis in eukaryotic algae.</title>
        <authorList>
            <person name="Hulatt C.J."/>
            <person name="Posewitz M.C."/>
        </authorList>
    </citation>
    <scope>NUCLEOTIDE SEQUENCE</scope>
    <source>
        <strain evidence="16">NIVA-4/92</strain>
    </source>
</reference>
<accession>A0A8J5XKW9</accession>